<evidence type="ECO:0000313" key="3">
    <source>
        <dbReference type="Proteomes" id="UP000256964"/>
    </source>
</evidence>
<sequence length="137" mass="15453">MVNNSRAVTGSQFVVAMSIFASKNEDRFGVTLDELLSMLHAIEFVDHPTIAGAVCPPRRFQNGPQGTDVLLYNPHNKPLGAKMTFKAQAEMKRELRTRYDLKLTDFIPRRVNEWEGPGDPQNPEPIPWDGPTVFDIE</sequence>
<keyword evidence="3" id="KW-1185">Reference proteome</keyword>
<feature type="region of interest" description="Disordered" evidence="1">
    <location>
        <begin position="112"/>
        <end position="137"/>
    </location>
</feature>
<dbReference type="OrthoDB" id="2762184at2759"/>
<gene>
    <name evidence="2" type="ORF">OH76DRAFT_1419360</name>
</gene>
<evidence type="ECO:0000256" key="1">
    <source>
        <dbReference type="SAM" id="MobiDB-lite"/>
    </source>
</evidence>
<protein>
    <submittedName>
        <fullName evidence="2">Uncharacterized protein</fullName>
    </submittedName>
</protein>
<reference evidence="2 3" key="1">
    <citation type="journal article" date="2018" name="Biotechnol. Biofuels">
        <title>Integrative visual omics of the white-rot fungus Polyporus brumalis exposes the biotechnological potential of its oxidative enzymes for delignifying raw plant biomass.</title>
        <authorList>
            <person name="Miyauchi S."/>
            <person name="Rancon A."/>
            <person name="Drula E."/>
            <person name="Hage H."/>
            <person name="Chaduli D."/>
            <person name="Favel A."/>
            <person name="Grisel S."/>
            <person name="Henrissat B."/>
            <person name="Herpoel-Gimbert I."/>
            <person name="Ruiz-Duenas F.J."/>
            <person name="Chevret D."/>
            <person name="Hainaut M."/>
            <person name="Lin J."/>
            <person name="Wang M."/>
            <person name="Pangilinan J."/>
            <person name="Lipzen A."/>
            <person name="Lesage-Meessen L."/>
            <person name="Navarro D."/>
            <person name="Riley R."/>
            <person name="Grigoriev I.V."/>
            <person name="Zhou S."/>
            <person name="Raouche S."/>
            <person name="Rosso M.N."/>
        </authorList>
    </citation>
    <scope>NUCLEOTIDE SEQUENCE [LARGE SCALE GENOMIC DNA]</scope>
    <source>
        <strain evidence="2 3">BRFM 1820</strain>
    </source>
</reference>
<organism evidence="2 3">
    <name type="scientific">Lentinus brumalis</name>
    <dbReference type="NCBI Taxonomy" id="2498619"/>
    <lineage>
        <taxon>Eukaryota</taxon>
        <taxon>Fungi</taxon>
        <taxon>Dikarya</taxon>
        <taxon>Basidiomycota</taxon>
        <taxon>Agaricomycotina</taxon>
        <taxon>Agaricomycetes</taxon>
        <taxon>Polyporales</taxon>
        <taxon>Polyporaceae</taxon>
        <taxon>Lentinus</taxon>
    </lineage>
</organism>
<evidence type="ECO:0000313" key="2">
    <source>
        <dbReference type="EMBL" id="RDX47944.1"/>
    </source>
</evidence>
<proteinExistence type="predicted"/>
<accession>A0A371D5X2</accession>
<name>A0A371D5X2_9APHY</name>
<dbReference type="AlphaFoldDB" id="A0A371D5X2"/>
<dbReference type="EMBL" id="KZ857415">
    <property type="protein sequence ID" value="RDX47944.1"/>
    <property type="molecule type" value="Genomic_DNA"/>
</dbReference>
<dbReference type="Proteomes" id="UP000256964">
    <property type="component" value="Unassembled WGS sequence"/>
</dbReference>